<dbReference type="Proteomes" id="UP000199323">
    <property type="component" value="Unassembled WGS sequence"/>
</dbReference>
<feature type="compositionally biased region" description="Basic and acidic residues" evidence="1">
    <location>
        <begin position="129"/>
        <end position="140"/>
    </location>
</feature>
<dbReference type="AlphaFoldDB" id="A0A1I2JDX1"/>
<evidence type="ECO:0000313" key="3">
    <source>
        <dbReference type="Proteomes" id="UP000199323"/>
    </source>
</evidence>
<feature type="compositionally biased region" description="Basic and acidic residues" evidence="1">
    <location>
        <begin position="27"/>
        <end position="49"/>
    </location>
</feature>
<dbReference type="EMBL" id="FONG01000017">
    <property type="protein sequence ID" value="SFF52754.1"/>
    <property type="molecule type" value="Genomic_DNA"/>
</dbReference>
<feature type="region of interest" description="Disordered" evidence="1">
    <location>
        <begin position="121"/>
        <end position="140"/>
    </location>
</feature>
<keyword evidence="3" id="KW-1185">Reference proteome</keyword>
<evidence type="ECO:0000313" key="2">
    <source>
        <dbReference type="EMBL" id="SFF52754.1"/>
    </source>
</evidence>
<feature type="region of interest" description="Disordered" evidence="1">
    <location>
        <begin position="23"/>
        <end position="53"/>
    </location>
</feature>
<evidence type="ECO:0000256" key="1">
    <source>
        <dbReference type="SAM" id="MobiDB-lite"/>
    </source>
</evidence>
<protein>
    <submittedName>
        <fullName evidence="2">Uncharacterized protein</fullName>
    </submittedName>
</protein>
<organism evidence="2 3">
    <name type="scientific">Actinacidiphila alni</name>
    <dbReference type="NCBI Taxonomy" id="380248"/>
    <lineage>
        <taxon>Bacteria</taxon>
        <taxon>Bacillati</taxon>
        <taxon>Actinomycetota</taxon>
        <taxon>Actinomycetes</taxon>
        <taxon>Kitasatosporales</taxon>
        <taxon>Streptomycetaceae</taxon>
        <taxon>Actinacidiphila</taxon>
    </lineage>
</organism>
<gene>
    <name evidence="2" type="ORF">SAMN05216251_117155</name>
</gene>
<reference evidence="2 3" key="1">
    <citation type="submission" date="2016-10" db="EMBL/GenBank/DDBJ databases">
        <authorList>
            <person name="de Groot N.N."/>
        </authorList>
    </citation>
    <scope>NUCLEOTIDE SEQUENCE [LARGE SCALE GENOMIC DNA]</scope>
    <source>
        <strain evidence="2 3">CGMCC 4.3510</strain>
    </source>
</reference>
<accession>A0A1I2JDX1</accession>
<proteinExistence type="predicted"/>
<sequence>MAVTQQLARVTAAYVAACRRAAGTAPDGDHGWDPPSRRTTEPGTGRREATMSGTYDELPGFEHVLLEDSYVLDIEARPGVLTLRLDLLLLPGHPEHRPPRPGERACFRTATLVFRDVRDLHWTGQGRPPSRDPDGTPDHGCVDALTRTDADAYRLEGDWGAITVASTPPALLIHPDLA</sequence>
<name>A0A1I2JDX1_9ACTN</name>
<dbReference type="RefSeq" id="WP_218160115.1">
    <property type="nucleotide sequence ID" value="NZ_FONG01000017.1"/>
</dbReference>